<dbReference type="OrthoDB" id="3010994at2759"/>
<keyword evidence="3" id="KW-1185">Reference proteome</keyword>
<organism evidence="2 3">
    <name type="scientific">Mycena venus</name>
    <dbReference type="NCBI Taxonomy" id="2733690"/>
    <lineage>
        <taxon>Eukaryota</taxon>
        <taxon>Fungi</taxon>
        <taxon>Dikarya</taxon>
        <taxon>Basidiomycota</taxon>
        <taxon>Agaricomycotina</taxon>
        <taxon>Agaricomycetes</taxon>
        <taxon>Agaricomycetidae</taxon>
        <taxon>Agaricales</taxon>
        <taxon>Marasmiineae</taxon>
        <taxon>Mycenaceae</taxon>
        <taxon>Mycena</taxon>
    </lineage>
</organism>
<proteinExistence type="predicted"/>
<dbReference type="Proteomes" id="UP000620124">
    <property type="component" value="Unassembled WGS sequence"/>
</dbReference>
<dbReference type="InterPro" id="IPR012337">
    <property type="entry name" value="RNaseH-like_sf"/>
</dbReference>
<sequence length="618" mass="69242">MKVLTLIKKIEALAPLLPDSVTEASEDDNELHRILTETSGIDDSPWGTLNRQLDKLFGMDTRENGRLKYIRRGEHGMSFVARHLAGLDWKSGKYPLELVELKLQRIVDEREYLCDLNNTTAEVETAKPKQPPKKRKNQAVEKAADNNFGQVIGSKKKPNSTAAEKSGEKGTPPADSDEDDPDYALPKRGHPHLSEEEEDDFMDVDQPATLANPRKRKVLVTEGSGAPVRPIFTLHTMSLTLDNVSANDVLIRTLSRSSWRINLVVQKLLAAFNEAADPDNDDYYVPNKDEPFHYNVDDDPIQYALENEPIPVDDVGDDDVDEARADHADAALLSELAEEFSDLTPLNKLRLITTKICSSPQRRHAFRLIAEDKYGATMHAPNRRIASLLPVRDAKHRWNYTEAMIARARLLRVTLDRWVLDHAELQALFLLEKEWATLEKLGDILKEFTNVTLQMSQSKTPTLPWVLAANNTGIPSALRLATAAGLGKLQQYYNKAQNCQFYVIATVLHPCLGLSWFAGQTDGPQRMERAKTLFKPAFESYEKIFDDERQARNSVSVTVASTSRPSGSTSFLDRVCSFNLPAGLLPAVKVGELELFYAAPVAYGPGTREMPLAWWKIS</sequence>
<dbReference type="AlphaFoldDB" id="A0A8H7CF56"/>
<dbReference type="SUPFAM" id="SSF53098">
    <property type="entry name" value="Ribonuclease H-like"/>
    <property type="match status" value="1"/>
</dbReference>
<dbReference type="EMBL" id="JACAZI010000028">
    <property type="protein sequence ID" value="KAF7333702.1"/>
    <property type="molecule type" value="Genomic_DNA"/>
</dbReference>
<accession>A0A8H7CF56</accession>
<reference evidence="2" key="1">
    <citation type="submission" date="2020-05" db="EMBL/GenBank/DDBJ databases">
        <title>Mycena genomes resolve the evolution of fungal bioluminescence.</title>
        <authorList>
            <person name="Tsai I.J."/>
        </authorList>
    </citation>
    <scope>NUCLEOTIDE SEQUENCE</scope>
    <source>
        <strain evidence="2">CCC161011</strain>
    </source>
</reference>
<name>A0A8H7CF56_9AGAR</name>
<evidence type="ECO:0000256" key="1">
    <source>
        <dbReference type="SAM" id="MobiDB-lite"/>
    </source>
</evidence>
<feature type="region of interest" description="Disordered" evidence="1">
    <location>
        <begin position="122"/>
        <end position="216"/>
    </location>
</feature>
<evidence type="ECO:0000313" key="3">
    <source>
        <dbReference type="Proteomes" id="UP000620124"/>
    </source>
</evidence>
<gene>
    <name evidence="2" type="ORF">MVEN_02326400</name>
</gene>
<evidence type="ECO:0000313" key="2">
    <source>
        <dbReference type="EMBL" id="KAF7333702.1"/>
    </source>
</evidence>
<comment type="caution">
    <text evidence="2">The sequence shown here is derived from an EMBL/GenBank/DDBJ whole genome shotgun (WGS) entry which is preliminary data.</text>
</comment>
<protein>
    <submittedName>
        <fullName evidence="2">Uncharacterized protein</fullName>
    </submittedName>
</protein>